<dbReference type="Pfam" id="PF00580">
    <property type="entry name" value="UvrD-helicase"/>
    <property type="match status" value="1"/>
</dbReference>
<dbReference type="PROSITE" id="PS51217">
    <property type="entry name" value="UVRD_HELICASE_CTER"/>
    <property type="match status" value="1"/>
</dbReference>
<dbReference type="InterPro" id="IPR014016">
    <property type="entry name" value="UvrD-like_ATP-bd"/>
</dbReference>
<evidence type="ECO:0000256" key="8">
    <source>
        <dbReference type="ARBA" id="ARBA00022840"/>
    </source>
</evidence>
<keyword evidence="9" id="KW-0234">DNA repair</keyword>
<comment type="caution">
    <text evidence="17">The sequence shown here is derived from an EMBL/GenBank/DDBJ whole genome shotgun (WGS) entry which is preliminary data.</text>
</comment>
<dbReference type="GO" id="GO:0005524">
    <property type="term" value="F:ATP binding"/>
    <property type="evidence" value="ECO:0007669"/>
    <property type="project" value="UniProtKB-UniRule"/>
</dbReference>
<evidence type="ECO:0000256" key="2">
    <source>
        <dbReference type="ARBA" id="ARBA00022722"/>
    </source>
</evidence>
<keyword evidence="7" id="KW-0269">Exonuclease</keyword>
<comment type="similarity">
    <text evidence="1">Belongs to the helicase family. UvrD subfamily.</text>
</comment>
<accession>A0A917MJS9</accession>
<gene>
    <name evidence="17" type="ORF">GCM10010921_00020</name>
</gene>
<evidence type="ECO:0000256" key="14">
    <source>
        <dbReference type="PROSITE-ProRule" id="PRU00560"/>
    </source>
</evidence>
<dbReference type="EC" id="5.6.2.4" evidence="12"/>
<keyword evidence="2" id="KW-0540">Nuclease</keyword>
<evidence type="ECO:0000256" key="1">
    <source>
        <dbReference type="ARBA" id="ARBA00009922"/>
    </source>
</evidence>
<proteinExistence type="inferred from homology"/>
<sequence length="1095" mass="116552">MTAPTLCRGMSQAPISVDAMTSPAWDAAQRAVLGLPADASGAVIGAPGSGKTAVLVERVARLLDAGLAADELVVLTPSRVSATRLRDELGTRVRVATPGPLARSIGSFAFQVVRAEAVRRGEEPPKLLTGADQDRIVAELLAGDEEDERAGAARWPAEIGPPVRASRGFRSELRAFLSEMTELAVEPEELARLGVPAWTAVAGFVHDYRNVVAGMRAPHRDVSELYAEAARALRGGATVAGLEGLRAVLIDDAQELTRGGIALVAALRERGVAVLAFGDPDIGSGAFRGVTPELFAQLSASLGAQHVLDGAHRAAPALTRLTRAVAQSIGTAGVARHRRPPGPEPAPDGSLETFIAASPHEEIDRIAWTLREWHLIGGVAWERMAVIAHDTRQVTTLEAELAAREVPTRAAGVQRPLGTEPVVREIVEIVRLALLDHEQRDGEKLIEALRSPFGGLDGVGLRRLRARLRHAELADGGNRPARELLRDALGQPAAFDLLDTPEARTARRFAATLRQVHEEGARGATIHELLWTVWDRARTGDGRRLERAWHDAALAHGPSAAEAGRALDGLVALFDAAKRSVERNPAEGPLPFIREILDSDVPEDTLSSPDRGGAVSLLTPANTLGTEFDAVVIAGVQDGVWPNVRLRGGLLGTWRLADAVAAVRLGHAQPETASVLDRRRAALHDELRLFARAVSRARTRLLVTAVSDDDTGPSALFSFLPPPQDEDDRAAHPLTLRGLVGRHRRTLTDTADERERAEAAAQLRLLAEAGVPGADPSEWYGLIAPSTTAPLRDLEAGPARVSPSRLEAFEECGLGWVISTLGGDTVVPPSAGIGTILHAAMERAPDGDLAALRAVVEERWPELDFEAPWIAAKERKRAELYVQRLHAYLRAVSADGGAHVASEAEFRFAVDTATEAGDVPAVHVGDDTDGPHRAVVSGVIDRVETYPVGAGEHAAARGQRWSAMSCGDPSAERHVVVVDLKSGRYEPTTEGSVLDHAQLAAYQIAVEAGLVPGAEPAGLAGARLVVVSQTLAKSPYRVAHQHALDDERRGAFLRRVAEAARGMSASSFIAQVEAHCTEGVFVPPCRIHTVPSVSE</sequence>
<evidence type="ECO:0000313" key="18">
    <source>
        <dbReference type="Proteomes" id="UP000657592"/>
    </source>
</evidence>
<reference evidence="17" key="1">
    <citation type="journal article" date="2014" name="Int. J. Syst. Evol. Microbiol.">
        <title>Complete genome sequence of Corynebacterium casei LMG S-19264T (=DSM 44701T), isolated from a smear-ripened cheese.</title>
        <authorList>
            <consortium name="US DOE Joint Genome Institute (JGI-PGF)"/>
            <person name="Walter F."/>
            <person name="Albersmeier A."/>
            <person name="Kalinowski J."/>
            <person name="Ruckert C."/>
        </authorList>
    </citation>
    <scope>NUCLEOTIDE SEQUENCE</scope>
    <source>
        <strain evidence="17">CGMCC 1.15794</strain>
    </source>
</reference>
<feature type="binding site" evidence="14">
    <location>
        <begin position="45"/>
        <end position="52"/>
    </location>
    <ligand>
        <name>ATP</name>
        <dbReference type="ChEBI" id="CHEBI:30616"/>
    </ligand>
</feature>
<dbReference type="InterPro" id="IPR014017">
    <property type="entry name" value="DNA_helicase_UvrD-like_C"/>
</dbReference>
<dbReference type="GO" id="GO:0000725">
    <property type="term" value="P:recombinational repair"/>
    <property type="evidence" value="ECO:0007669"/>
    <property type="project" value="TreeGrafter"/>
</dbReference>
<reference evidence="17" key="2">
    <citation type="submission" date="2020-09" db="EMBL/GenBank/DDBJ databases">
        <authorList>
            <person name="Sun Q."/>
            <person name="Zhou Y."/>
        </authorList>
    </citation>
    <scope>NUCLEOTIDE SEQUENCE</scope>
    <source>
        <strain evidence="17">CGMCC 1.15794</strain>
    </source>
</reference>
<organism evidence="17 18">
    <name type="scientific">Microbacterium album</name>
    <dbReference type="NCBI Taxonomy" id="2053191"/>
    <lineage>
        <taxon>Bacteria</taxon>
        <taxon>Bacillati</taxon>
        <taxon>Actinomycetota</taxon>
        <taxon>Actinomycetes</taxon>
        <taxon>Micrococcales</taxon>
        <taxon>Microbacteriaceae</taxon>
        <taxon>Microbacterium</taxon>
    </lineage>
</organism>
<evidence type="ECO:0000256" key="7">
    <source>
        <dbReference type="ARBA" id="ARBA00022839"/>
    </source>
</evidence>
<dbReference type="Gene3D" id="1.10.10.160">
    <property type="match status" value="1"/>
</dbReference>
<dbReference type="InterPro" id="IPR027417">
    <property type="entry name" value="P-loop_NTPase"/>
</dbReference>
<evidence type="ECO:0000256" key="13">
    <source>
        <dbReference type="ARBA" id="ARBA00048988"/>
    </source>
</evidence>
<dbReference type="Proteomes" id="UP000657592">
    <property type="component" value="Unassembled WGS sequence"/>
</dbReference>
<dbReference type="PANTHER" id="PTHR11070:SF59">
    <property type="entry name" value="DNA 3'-5' HELICASE"/>
    <property type="match status" value="1"/>
</dbReference>
<evidence type="ECO:0000256" key="5">
    <source>
        <dbReference type="ARBA" id="ARBA00022801"/>
    </source>
</evidence>
<dbReference type="SUPFAM" id="SSF52540">
    <property type="entry name" value="P-loop containing nucleoside triphosphate hydrolases"/>
    <property type="match status" value="1"/>
</dbReference>
<dbReference type="PANTHER" id="PTHR11070">
    <property type="entry name" value="UVRD / RECB / PCRA DNA HELICASE FAMILY MEMBER"/>
    <property type="match status" value="1"/>
</dbReference>
<dbReference type="InterPro" id="IPR038726">
    <property type="entry name" value="PDDEXK_AddAB-type"/>
</dbReference>
<dbReference type="EMBL" id="BMJY01000001">
    <property type="protein sequence ID" value="GGH33199.1"/>
    <property type="molecule type" value="Genomic_DNA"/>
</dbReference>
<evidence type="ECO:0000256" key="11">
    <source>
        <dbReference type="ARBA" id="ARBA00034617"/>
    </source>
</evidence>
<dbReference type="GO" id="GO:0003677">
    <property type="term" value="F:DNA binding"/>
    <property type="evidence" value="ECO:0007669"/>
    <property type="project" value="InterPro"/>
</dbReference>
<evidence type="ECO:0000256" key="3">
    <source>
        <dbReference type="ARBA" id="ARBA00022741"/>
    </source>
</evidence>
<keyword evidence="5 14" id="KW-0378">Hydrolase</keyword>
<protein>
    <recommendedName>
        <fullName evidence="12">DNA 3'-5' helicase</fullName>
        <ecNumber evidence="12">5.6.2.4</ecNumber>
    </recommendedName>
</protein>
<evidence type="ECO:0000256" key="12">
    <source>
        <dbReference type="ARBA" id="ARBA00034808"/>
    </source>
</evidence>
<keyword evidence="8 14" id="KW-0067">ATP-binding</keyword>
<evidence type="ECO:0000259" key="16">
    <source>
        <dbReference type="PROSITE" id="PS51217"/>
    </source>
</evidence>
<dbReference type="PROSITE" id="PS51198">
    <property type="entry name" value="UVRD_HELICASE_ATP_BIND"/>
    <property type="match status" value="1"/>
</dbReference>
<evidence type="ECO:0000313" key="17">
    <source>
        <dbReference type="EMBL" id="GGH33199.1"/>
    </source>
</evidence>
<evidence type="ECO:0000256" key="10">
    <source>
        <dbReference type="ARBA" id="ARBA00023235"/>
    </source>
</evidence>
<evidence type="ECO:0000256" key="9">
    <source>
        <dbReference type="ARBA" id="ARBA00023204"/>
    </source>
</evidence>
<dbReference type="GO" id="GO:0004527">
    <property type="term" value="F:exonuclease activity"/>
    <property type="evidence" value="ECO:0007669"/>
    <property type="project" value="UniProtKB-KW"/>
</dbReference>
<feature type="domain" description="UvrD-like helicase C-terminal" evidence="16">
    <location>
        <begin position="320"/>
        <end position="625"/>
    </location>
</feature>
<dbReference type="GO" id="GO:0033202">
    <property type="term" value="C:DNA helicase complex"/>
    <property type="evidence" value="ECO:0007669"/>
    <property type="project" value="TreeGrafter"/>
</dbReference>
<dbReference type="Pfam" id="PF12705">
    <property type="entry name" value="PDDEXK_1"/>
    <property type="match status" value="2"/>
</dbReference>
<evidence type="ECO:0000256" key="6">
    <source>
        <dbReference type="ARBA" id="ARBA00022806"/>
    </source>
</evidence>
<dbReference type="Gene3D" id="3.40.50.300">
    <property type="entry name" value="P-loop containing nucleotide triphosphate hydrolases"/>
    <property type="match status" value="2"/>
</dbReference>
<comment type="catalytic activity">
    <reaction evidence="11">
        <text>Couples ATP hydrolysis with the unwinding of duplex DNA by translocating in the 3'-5' direction.</text>
        <dbReference type="EC" id="5.6.2.4"/>
    </reaction>
</comment>
<comment type="catalytic activity">
    <reaction evidence="13">
        <text>ATP + H2O = ADP + phosphate + H(+)</text>
        <dbReference type="Rhea" id="RHEA:13065"/>
        <dbReference type="ChEBI" id="CHEBI:15377"/>
        <dbReference type="ChEBI" id="CHEBI:15378"/>
        <dbReference type="ChEBI" id="CHEBI:30616"/>
        <dbReference type="ChEBI" id="CHEBI:43474"/>
        <dbReference type="ChEBI" id="CHEBI:456216"/>
        <dbReference type="EC" id="5.6.2.4"/>
    </reaction>
</comment>
<dbReference type="AlphaFoldDB" id="A0A917MJS9"/>
<dbReference type="InterPro" id="IPR000212">
    <property type="entry name" value="DNA_helicase_UvrD/REP"/>
</dbReference>
<keyword evidence="10" id="KW-0413">Isomerase</keyword>
<keyword evidence="4" id="KW-0227">DNA damage</keyword>
<dbReference type="GO" id="GO:0005829">
    <property type="term" value="C:cytosol"/>
    <property type="evidence" value="ECO:0007669"/>
    <property type="project" value="TreeGrafter"/>
</dbReference>
<keyword evidence="3 14" id="KW-0547">Nucleotide-binding</keyword>
<keyword evidence="18" id="KW-1185">Reference proteome</keyword>
<evidence type="ECO:0000256" key="4">
    <source>
        <dbReference type="ARBA" id="ARBA00022763"/>
    </source>
</evidence>
<keyword evidence="6 14" id="KW-0347">Helicase</keyword>
<evidence type="ECO:0000259" key="15">
    <source>
        <dbReference type="PROSITE" id="PS51198"/>
    </source>
</evidence>
<dbReference type="InterPro" id="IPR013986">
    <property type="entry name" value="DExx_box_DNA_helicase_dom_sf"/>
</dbReference>
<name>A0A917MJS9_9MICO</name>
<dbReference type="GO" id="GO:0043138">
    <property type="term" value="F:3'-5' DNA helicase activity"/>
    <property type="evidence" value="ECO:0007669"/>
    <property type="project" value="UniProtKB-EC"/>
</dbReference>
<feature type="domain" description="UvrD-like helicase ATP-binding" evidence="15">
    <location>
        <begin position="24"/>
        <end position="315"/>
    </location>
</feature>
<dbReference type="Gene3D" id="1.10.486.10">
    <property type="entry name" value="PCRA, domain 4"/>
    <property type="match status" value="1"/>
</dbReference>